<dbReference type="Proteomes" id="UP000035680">
    <property type="component" value="Unassembled WGS sequence"/>
</dbReference>
<dbReference type="STRING" id="75913.A0A0K0FET6"/>
<protein>
    <submittedName>
        <fullName evidence="2">Transposase</fullName>
    </submittedName>
</protein>
<sequence length="80" mass="9766">MNNSNNNCFKAVKGYKSILIAYYNLNINNINARNYLYNEIPEHYWFDLKTREWKLRHRQRHTIGRIFTVLPMNVELFLLC</sequence>
<dbReference type="WBParaSite" id="SVE_0737300.1">
    <property type="protein sequence ID" value="SVE_0737300.1"/>
    <property type="gene ID" value="SVE_0737300"/>
</dbReference>
<proteinExistence type="predicted"/>
<accession>A0A0K0FET6</accession>
<keyword evidence="1" id="KW-1185">Reference proteome</keyword>
<name>A0A0K0FET6_STRVS</name>
<evidence type="ECO:0000313" key="1">
    <source>
        <dbReference type="Proteomes" id="UP000035680"/>
    </source>
</evidence>
<evidence type="ECO:0000313" key="2">
    <source>
        <dbReference type="WBParaSite" id="SVE_0737300.1"/>
    </source>
</evidence>
<reference evidence="1" key="1">
    <citation type="submission" date="2014-07" db="EMBL/GenBank/DDBJ databases">
        <authorList>
            <person name="Martin A.A"/>
            <person name="De Silva N."/>
        </authorList>
    </citation>
    <scope>NUCLEOTIDE SEQUENCE</scope>
</reference>
<organism evidence="1 2">
    <name type="scientific">Strongyloides venezuelensis</name>
    <name type="common">Threadworm</name>
    <dbReference type="NCBI Taxonomy" id="75913"/>
    <lineage>
        <taxon>Eukaryota</taxon>
        <taxon>Metazoa</taxon>
        <taxon>Ecdysozoa</taxon>
        <taxon>Nematoda</taxon>
        <taxon>Chromadorea</taxon>
        <taxon>Rhabditida</taxon>
        <taxon>Tylenchina</taxon>
        <taxon>Panagrolaimomorpha</taxon>
        <taxon>Strongyloidoidea</taxon>
        <taxon>Strongyloididae</taxon>
        <taxon>Strongyloides</taxon>
    </lineage>
</organism>
<dbReference type="AlphaFoldDB" id="A0A0K0FET6"/>
<reference evidence="2" key="2">
    <citation type="submission" date="2015-08" db="UniProtKB">
        <authorList>
            <consortium name="WormBaseParasite"/>
        </authorList>
    </citation>
    <scope>IDENTIFICATION</scope>
</reference>